<accession>A0A162QIY8</accession>
<evidence type="ECO:0000256" key="1">
    <source>
        <dbReference type="PROSITE-ProRule" id="PRU00047"/>
    </source>
</evidence>
<dbReference type="Gene3D" id="3.30.70.270">
    <property type="match status" value="1"/>
</dbReference>
<evidence type="ECO:0000313" key="5">
    <source>
        <dbReference type="Proteomes" id="UP000076858"/>
    </source>
</evidence>
<proteinExistence type="predicted"/>
<dbReference type="InterPro" id="IPR048270">
    <property type="entry name" value="PNMA_C"/>
</dbReference>
<dbReference type="InterPro" id="IPR043128">
    <property type="entry name" value="Rev_trsase/Diguanyl_cyclase"/>
</dbReference>
<dbReference type="Proteomes" id="UP000076858">
    <property type="component" value="Unassembled WGS sequence"/>
</dbReference>
<dbReference type="OrthoDB" id="8054888at2759"/>
<dbReference type="SUPFAM" id="SSF57756">
    <property type="entry name" value="Retrovirus zinc finger-like domains"/>
    <property type="match status" value="1"/>
</dbReference>
<dbReference type="GO" id="GO:0003676">
    <property type="term" value="F:nucleic acid binding"/>
    <property type="evidence" value="ECO:0007669"/>
    <property type="project" value="InterPro"/>
</dbReference>
<comment type="caution">
    <text evidence="4">The sequence shown here is derived from an EMBL/GenBank/DDBJ whole genome shotgun (WGS) entry which is preliminary data.</text>
</comment>
<sequence length="1308" mass="146872">MDPLQYSLVTNVIPIGDLQELKKEQHAQTMLIQLKKFTGGPSTRFDRWIKLFENIVTMSNWNEKEKMNFLVTKMAGSTHDILQNILESVTQDYKEVKRLLQERFKRNENQDFFQIQLEEVNRHPGEAILDYGFHLKNIFEHGYPKGEKETKNDETTRLQMLRQKFLQGIAKTLRNKVRYRPLTTDEAIVAEINNYALRLDGEKEEKDKRDFMNAVEKNSTSIETLKALEKLTETINALAIGTRYTQMIQEKHGNPQRPASADQVDRLEQAVTRLIENNDRNITRYCNNNNIRKANSYQTSNGYNPQYRQNFNTPQNYNTPPPPFAATFPLTCMVIRARISRSEYQLLPGFPFLFTPSKELPEGTTVDQFLGETNDKGEYNLLIRNISNSQLGYTGLIKHNIDTQGRGPIRLRPYRAARKHQEELRRQIKEMLDEDIVELSTSPWVAPVVLVQKKDESHIISKDGISPDPAKIDKILIYPFPQSADDIRSFFGLAGYYTRLVDIEGFGSIAQPLTKKTRKLALKEPFVSTDEDQVAFETLRTYLRTKPILAYPDCSKQFLLFTHASDEMAPRFSADCLFPGQGGVVNPIITNRGRSLHACYYGIGAVFDNGLTTAPPPRFSVSLSSRSRKMQSGLENAQVKSERVGIGQKYSLLNPDYSNIFLFHNIWWQRRDSNKRGEYSSGFFTSEPYRTAWSTLGFTRLSRIPRKFNSGISKATQAAWHEKRSEEVQKRSVNAHHQKEKENVKPTQKIAEAHAIHKRLKEKKDKGDFVLQMVIEQSDELEGLKEFQDAEEEVEVEPVIMDPDVCSGSMMARALTALAALAANQHQQQQQQHSGSSSGPRSSCSYRCSTGVRYSGSSGKSLQDWLQLVNFCGRRAAISSLFRKALTWQEGIGQPVRRQSTPLADVELIPYLIRGLYHPEMRSVMMSNPPISVNAFLSEVHHLEGISESLVGSSSSATTTGRKEVKMGANDLWFQAAEALTNQVAVLTRSVIRPASPAPERSVVKHVSFGHRSPRNEIQCFNCGNFGHISRDCPQPNPRWPKSPTLGNGSAVNSPFIMAGVFRIGELKALVDSGVKNGVIWEEVLLDHSCFNINNPSKYRFIEGTPVNNVVGEIILTVRYRGTIVDLPRVAVVRKRVYPFVLGVEWIVQSGDSIKGVGGVAEVVMPGAGLVSTVENKTGKSGVPKKAGDYKEAIEELSNIGEILEEVEKKKSGGNASVERSYVLKTASARVPANRMGYFKCKVHSANSKLWMGPTVGVVGVRGGWVIPSCVLVLNTKKCVFGAKRIVHLGHVVDSNGISPDPAKPTPS</sequence>
<reference evidence="4 5" key="1">
    <citation type="submission" date="2016-03" db="EMBL/GenBank/DDBJ databases">
        <title>EvidentialGene: Evidence-directed Construction of Genes on Genomes.</title>
        <authorList>
            <person name="Gilbert D.G."/>
            <person name="Choi J.-H."/>
            <person name="Mockaitis K."/>
            <person name="Colbourne J."/>
            <person name="Pfrender M."/>
        </authorList>
    </citation>
    <scope>NUCLEOTIDE SEQUENCE [LARGE SCALE GENOMIC DNA]</scope>
    <source>
        <strain evidence="4 5">Xinb3</strain>
        <tissue evidence="4">Complete organism</tissue>
    </source>
</reference>
<dbReference type="InterPro" id="IPR043502">
    <property type="entry name" value="DNA/RNA_pol_sf"/>
</dbReference>
<dbReference type="PANTHER" id="PTHR33064:SF37">
    <property type="entry name" value="RIBONUCLEASE H"/>
    <property type="match status" value="1"/>
</dbReference>
<keyword evidence="5" id="KW-1185">Reference proteome</keyword>
<dbReference type="Pfam" id="PF00098">
    <property type="entry name" value="zf-CCHC"/>
    <property type="match status" value="1"/>
</dbReference>
<dbReference type="PANTHER" id="PTHR33064">
    <property type="entry name" value="POL PROTEIN"/>
    <property type="match status" value="1"/>
</dbReference>
<protein>
    <recommendedName>
        <fullName evidence="3">CCHC-type domain-containing protein</fullName>
    </recommendedName>
</protein>
<feature type="region of interest" description="Disordered" evidence="2">
    <location>
        <begin position="719"/>
        <end position="746"/>
    </location>
</feature>
<dbReference type="Gene3D" id="3.10.10.10">
    <property type="entry name" value="HIV Type 1 Reverse Transcriptase, subunit A, domain 1"/>
    <property type="match status" value="1"/>
</dbReference>
<keyword evidence="1" id="KW-0863">Zinc-finger</keyword>
<dbReference type="GO" id="GO:0008270">
    <property type="term" value="F:zinc ion binding"/>
    <property type="evidence" value="ECO:0007669"/>
    <property type="project" value="UniProtKB-KW"/>
</dbReference>
<organism evidence="4 5">
    <name type="scientific">Daphnia magna</name>
    <dbReference type="NCBI Taxonomy" id="35525"/>
    <lineage>
        <taxon>Eukaryota</taxon>
        <taxon>Metazoa</taxon>
        <taxon>Ecdysozoa</taxon>
        <taxon>Arthropoda</taxon>
        <taxon>Crustacea</taxon>
        <taxon>Branchiopoda</taxon>
        <taxon>Diplostraca</taxon>
        <taxon>Cladocera</taxon>
        <taxon>Anomopoda</taxon>
        <taxon>Daphniidae</taxon>
        <taxon>Daphnia</taxon>
    </lineage>
</organism>
<feature type="compositionally biased region" description="Basic and acidic residues" evidence="2">
    <location>
        <begin position="720"/>
        <end position="730"/>
    </location>
</feature>
<dbReference type="InterPro" id="IPR051320">
    <property type="entry name" value="Viral_Replic_Matur_Polypro"/>
</dbReference>
<name>A0A162QIY8_9CRUS</name>
<dbReference type="Gene3D" id="4.10.60.10">
    <property type="entry name" value="Zinc finger, CCHC-type"/>
    <property type="match status" value="1"/>
</dbReference>
<dbReference type="Pfam" id="PF14893">
    <property type="entry name" value="PNMA"/>
    <property type="match status" value="1"/>
</dbReference>
<evidence type="ECO:0000259" key="3">
    <source>
        <dbReference type="PROSITE" id="PS50158"/>
    </source>
</evidence>
<evidence type="ECO:0000313" key="4">
    <source>
        <dbReference type="EMBL" id="KZS19727.1"/>
    </source>
</evidence>
<dbReference type="EMBL" id="LRGB01000327">
    <property type="protein sequence ID" value="KZS19727.1"/>
    <property type="molecule type" value="Genomic_DNA"/>
</dbReference>
<evidence type="ECO:0000256" key="2">
    <source>
        <dbReference type="SAM" id="MobiDB-lite"/>
    </source>
</evidence>
<dbReference type="InterPro" id="IPR036875">
    <property type="entry name" value="Znf_CCHC_sf"/>
</dbReference>
<dbReference type="GO" id="GO:0071897">
    <property type="term" value="P:DNA biosynthetic process"/>
    <property type="evidence" value="ECO:0007669"/>
    <property type="project" value="UniProtKB-ARBA"/>
</dbReference>
<dbReference type="SUPFAM" id="SSF56672">
    <property type="entry name" value="DNA/RNA polymerases"/>
    <property type="match status" value="1"/>
</dbReference>
<gene>
    <name evidence="4" type="ORF">APZ42_013745</name>
</gene>
<feature type="domain" description="CCHC-type" evidence="3">
    <location>
        <begin position="1020"/>
        <end position="1035"/>
    </location>
</feature>
<dbReference type="InterPro" id="IPR001878">
    <property type="entry name" value="Znf_CCHC"/>
</dbReference>
<dbReference type="SMART" id="SM00343">
    <property type="entry name" value="ZnF_C2HC"/>
    <property type="match status" value="1"/>
</dbReference>
<dbReference type="PROSITE" id="PS50158">
    <property type="entry name" value="ZF_CCHC"/>
    <property type="match status" value="1"/>
</dbReference>
<keyword evidence="1" id="KW-0862">Zinc</keyword>
<keyword evidence="1" id="KW-0479">Metal-binding</keyword>